<evidence type="ECO:0000256" key="1">
    <source>
        <dbReference type="ARBA" id="ARBA00001947"/>
    </source>
</evidence>
<protein>
    <submittedName>
        <fullName evidence="4">PDZ domain-containing protein</fullName>
    </submittedName>
</protein>
<dbReference type="Pfam" id="PF13180">
    <property type="entry name" value="PDZ_2"/>
    <property type="match status" value="2"/>
</dbReference>
<proteinExistence type="predicted"/>
<evidence type="ECO:0000313" key="5">
    <source>
        <dbReference type="Proteomes" id="UP001325680"/>
    </source>
</evidence>
<dbReference type="InterPro" id="IPR004387">
    <property type="entry name" value="Pept_M50_Zn"/>
</dbReference>
<dbReference type="PANTHER" id="PTHR42837">
    <property type="entry name" value="REGULATOR OF SIGMA-E PROTEASE RSEP"/>
    <property type="match status" value="1"/>
</dbReference>
<evidence type="ECO:0000259" key="3">
    <source>
        <dbReference type="PROSITE" id="PS50106"/>
    </source>
</evidence>
<keyword evidence="2" id="KW-0732">Signal</keyword>
<feature type="chain" id="PRO_5045152070" evidence="2">
    <location>
        <begin position="24"/>
        <end position="340"/>
    </location>
</feature>
<feature type="domain" description="PDZ" evidence="3">
    <location>
        <begin position="98"/>
        <end position="178"/>
    </location>
</feature>
<gene>
    <name evidence="4" type="ORF">U0035_14490</name>
</gene>
<dbReference type="Gene3D" id="2.30.42.10">
    <property type="match status" value="2"/>
</dbReference>
<dbReference type="Proteomes" id="UP001325680">
    <property type="component" value="Chromosome"/>
</dbReference>
<feature type="signal peptide" evidence="2">
    <location>
        <begin position="1"/>
        <end position="23"/>
    </location>
</feature>
<comment type="cofactor">
    <cofactor evidence="1">
        <name>Zn(2+)</name>
        <dbReference type="ChEBI" id="CHEBI:29105"/>
    </cofactor>
</comment>
<dbReference type="InterPro" id="IPR036034">
    <property type="entry name" value="PDZ_sf"/>
</dbReference>
<evidence type="ECO:0000256" key="2">
    <source>
        <dbReference type="SAM" id="SignalP"/>
    </source>
</evidence>
<accession>A0ABZ0W102</accession>
<dbReference type="SMART" id="SM00228">
    <property type="entry name" value="PDZ"/>
    <property type="match status" value="2"/>
</dbReference>
<dbReference type="PROSITE" id="PS50106">
    <property type="entry name" value="PDZ"/>
    <property type="match status" value="2"/>
</dbReference>
<name>A0ABZ0W102_9BACT</name>
<dbReference type="InterPro" id="IPR001478">
    <property type="entry name" value="PDZ"/>
</dbReference>
<sequence>MKKILLFTAVALPGILLAQKENAEPKEQERIIITKKGNAGEKLNIVVDGENITVNGKPVDKNDNGDITVKRLKIKDANTFSWSPEIGFDDETGDMNRQIRVFRAPNKAMLGVTTEKSDEGVKVMSVNDETGAKKAGLQKGDIITKVDDKIIEAPDQLSESLKDKKPGDKVTIYYKRDGKSATAVAELTKWNAPQVMAFNGNGANFSGPDINFDELMARIPRNDDSGSWNNRNGNFRIYGAPAFGINPSGPKLGVKIQDVEKGTGVKIIELEKGSDADKAGLKEGDVITEANGDIVEGTEDLLVQTRRSKAGSTLKLKVDRSGKSQQIDVVFSKKLKTADL</sequence>
<dbReference type="EMBL" id="CP139960">
    <property type="protein sequence ID" value="WQD36877.1"/>
    <property type="molecule type" value="Genomic_DNA"/>
</dbReference>
<feature type="domain" description="PDZ" evidence="3">
    <location>
        <begin position="246"/>
        <end position="322"/>
    </location>
</feature>
<dbReference type="PANTHER" id="PTHR42837:SF2">
    <property type="entry name" value="MEMBRANE METALLOPROTEASE ARASP2, CHLOROPLASTIC-RELATED"/>
    <property type="match status" value="1"/>
</dbReference>
<evidence type="ECO:0000313" key="4">
    <source>
        <dbReference type="EMBL" id="WQD36877.1"/>
    </source>
</evidence>
<dbReference type="RefSeq" id="WP_114793197.1">
    <property type="nucleotide sequence ID" value="NZ_CP139960.1"/>
</dbReference>
<keyword evidence="5" id="KW-1185">Reference proteome</keyword>
<dbReference type="SUPFAM" id="SSF50156">
    <property type="entry name" value="PDZ domain-like"/>
    <property type="match status" value="2"/>
</dbReference>
<organism evidence="4 5">
    <name type="scientific">Niabella yanshanensis</name>
    <dbReference type="NCBI Taxonomy" id="577386"/>
    <lineage>
        <taxon>Bacteria</taxon>
        <taxon>Pseudomonadati</taxon>
        <taxon>Bacteroidota</taxon>
        <taxon>Chitinophagia</taxon>
        <taxon>Chitinophagales</taxon>
        <taxon>Chitinophagaceae</taxon>
        <taxon>Niabella</taxon>
    </lineage>
</organism>
<reference evidence="4 5" key="1">
    <citation type="submission" date="2023-12" db="EMBL/GenBank/DDBJ databases">
        <title>Genome sequencing and assembly of bacterial species from a model synthetic community.</title>
        <authorList>
            <person name="Hogle S.L."/>
        </authorList>
    </citation>
    <scope>NUCLEOTIDE SEQUENCE [LARGE SCALE GENOMIC DNA]</scope>
    <source>
        <strain evidence="4 5">HAMBI_3031</strain>
    </source>
</reference>